<feature type="domain" description="Factor of DNA methylation 1-5/IDN2" evidence="1">
    <location>
        <begin position="75"/>
        <end position="182"/>
    </location>
</feature>
<accession>A0A368SJG4</accession>
<dbReference type="EMBL" id="CM003536">
    <property type="protein sequence ID" value="RCV41950.1"/>
    <property type="molecule type" value="Genomic_DNA"/>
</dbReference>
<evidence type="ECO:0000259" key="1">
    <source>
        <dbReference type="Pfam" id="PF03469"/>
    </source>
</evidence>
<dbReference type="STRING" id="4555.A0A368SJG4"/>
<dbReference type="InterPro" id="IPR005379">
    <property type="entry name" value="FDM1-5/IDN2_XH"/>
</dbReference>
<name>A0A368SJG4_SETIT</name>
<dbReference type="AlphaFoldDB" id="A0A368SJG4"/>
<evidence type="ECO:0000313" key="2">
    <source>
        <dbReference type="EMBL" id="RCV41950.1"/>
    </source>
</evidence>
<gene>
    <name evidence="2" type="ORF">SETIT_9G176000v2</name>
</gene>
<dbReference type="Pfam" id="PF03469">
    <property type="entry name" value="XH"/>
    <property type="match status" value="2"/>
</dbReference>
<protein>
    <recommendedName>
        <fullName evidence="1">Factor of DNA methylation 1-5/IDN2 domain-containing protein</fullName>
    </recommendedName>
</protein>
<reference evidence="2" key="1">
    <citation type="journal article" date="2012" name="Nat. Biotechnol.">
        <title>Reference genome sequence of the model plant Setaria.</title>
        <authorList>
            <person name="Bennetzen J.L."/>
            <person name="Schmutz J."/>
            <person name="Wang H."/>
            <person name="Percifield R."/>
            <person name="Hawkins J."/>
            <person name="Pontaroli A.C."/>
            <person name="Estep M."/>
            <person name="Feng L."/>
            <person name="Vaughn J.N."/>
            <person name="Grimwood J."/>
            <person name="Jenkins J."/>
            <person name="Barry K."/>
            <person name="Lindquist E."/>
            <person name="Hellsten U."/>
            <person name="Deshpande S."/>
            <person name="Wang X."/>
            <person name="Wu X."/>
            <person name="Mitros T."/>
            <person name="Triplett J."/>
            <person name="Yang X."/>
            <person name="Ye C.Y."/>
            <person name="Mauro-Herrera M."/>
            <person name="Wang L."/>
            <person name="Li P."/>
            <person name="Sharma M."/>
            <person name="Sharma R."/>
            <person name="Ronald P.C."/>
            <person name="Panaud O."/>
            <person name="Kellogg E.A."/>
            <person name="Brutnell T.P."/>
            <person name="Doust A.N."/>
            <person name="Tuskan G.A."/>
            <person name="Rokhsar D."/>
            <person name="Devos K.M."/>
        </authorList>
    </citation>
    <scope>NUCLEOTIDE SEQUENCE [LARGE SCALE GENOMIC DNA]</scope>
    <source>
        <strain evidence="2">Yugu1</strain>
    </source>
</reference>
<sequence length="450" mass="51941">MIANLSEKDEVLEHAVYVSNTLTMKYMITKDKLSEATGELIKELKKMKGIQSIIGVKQAGSVSQRLQAERNRRWGLEEQAELLCSEWQKEISRQYSDWHPFKPTIVNGVLEEVVMEDDEKLVAWKEDWGIEVHNAVVQALVELNECNPSGRYPVHVLWNFSENRKASVARAVKHLMKLWKADMGKYMAQGDRRTRPRTVICDKAPQITANCKKTNMREARSLMHAVGGSTLAPLMTVKETEMENGATMSEVCSELKKMIDKMTMELKKRDDELQDAQFLNCHLIKEEREMHDNLSKAKRSLFKGLREIAGSLSVIGVKQMGQLDKEVFLNACKLKGAKDHLEATRVCLQWQYEISRPEWYPFKTTYTEGHAKALVELKLKEYNRYGHGRFPVPVLWNFSESREASIAEAVVHLAKLWRANKGNDVIRWETFSWSFLKHWLWLLGSYAHRA</sequence>
<feature type="domain" description="Factor of DNA methylation 1-5/IDN2" evidence="1">
    <location>
        <begin position="318"/>
        <end position="375"/>
    </location>
</feature>
<dbReference type="PANTHER" id="PTHR21596:SF63">
    <property type="entry name" value="FACTOR OF DNA METHYLATION 1"/>
    <property type="match status" value="1"/>
</dbReference>
<dbReference type="InterPro" id="IPR045177">
    <property type="entry name" value="FDM1-5/IDN2"/>
</dbReference>
<organism evidence="2">
    <name type="scientific">Setaria italica</name>
    <name type="common">Foxtail millet</name>
    <name type="synonym">Panicum italicum</name>
    <dbReference type="NCBI Taxonomy" id="4555"/>
    <lineage>
        <taxon>Eukaryota</taxon>
        <taxon>Viridiplantae</taxon>
        <taxon>Streptophyta</taxon>
        <taxon>Embryophyta</taxon>
        <taxon>Tracheophyta</taxon>
        <taxon>Spermatophyta</taxon>
        <taxon>Magnoliopsida</taxon>
        <taxon>Liliopsida</taxon>
        <taxon>Poales</taxon>
        <taxon>Poaceae</taxon>
        <taxon>PACMAD clade</taxon>
        <taxon>Panicoideae</taxon>
        <taxon>Panicodae</taxon>
        <taxon>Paniceae</taxon>
        <taxon>Cenchrinae</taxon>
        <taxon>Setaria</taxon>
    </lineage>
</organism>
<reference evidence="2" key="2">
    <citation type="submission" date="2015-07" db="EMBL/GenBank/DDBJ databases">
        <authorList>
            <person name="Noorani M."/>
        </authorList>
    </citation>
    <scope>NUCLEOTIDE SEQUENCE</scope>
    <source>
        <strain evidence="2">Yugu1</strain>
    </source>
</reference>
<proteinExistence type="predicted"/>
<dbReference type="PANTHER" id="PTHR21596">
    <property type="entry name" value="RIBONUCLEASE P SUBUNIT P38"/>
    <property type="match status" value="1"/>
</dbReference>
<dbReference type="GO" id="GO:0080188">
    <property type="term" value="P:gene silencing by siRNA-directed DNA methylation"/>
    <property type="evidence" value="ECO:0007669"/>
    <property type="project" value="InterPro"/>
</dbReference>
<dbReference type="OrthoDB" id="1892195at2759"/>